<feature type="transmembrane region" description="Helical" evidence="2">
    <location>
        <begin position="411"/>
        <end position="429"/>
    </location>
</feature>
<keyword evidence="2" id="KW-1133">Transmembrane helix</keyword>
<dbReference type="AlphaFoldDB" id="A0A7W3RE49"/>
<feature type="transmembrane region" description="Helical" evidence="2">
    <location>
        <begin position="314"/>
        <end position="331"/>
    </location>
</feature>
<dbReference type="InterPro" id="IPR019286">
    <property type="entry name" value="DUF2339_TM"/>
</dbReference>
<feature type="region of interest" description="Disordered" evidence="1">
    <location>
        <begin position="32"/>
        <end position="57"/>
    </location>
</feature>
<feature type="transmembrane region" description="Helical" evidence="2">
    <location>
        <begin position="338"/>
        <end position="357"/>
    </location>
</feature>
<feature type="transmembrane region" description="Helical" evidence="2">
    <location>
        <begin position="441"/>
        <end position="463"/>
    </location>
</feature>
<proteinExistence type="predicted"/>
<feature type="transmembrane region" description="Helical" evidence="2">
    <location>
        <begin position="77"/>
        <end position="95"/>
    </location>
</feature>
<feature type="transmembrane region" description="Helical" evidence="2">
    <location>
        <begin position="107"/>
        <end position="125"/>
    </location>
</feature>
<organism evidence="3 4">
    <name type="scientific">Priestia aryabhattai</name>
    <name type="common">Bacillus aryabhattai</name>
    <dbReference type="NCBI Taxonomy" id="412384"/>
    <lineage>
        <taxon>Bacteria</taxon>
        <taxon>Bacillati</taxon>
        <taxon>Bacillota</taxon>
        <taxon>Bacilli</taxon>
        <taxon>Bacillales</taxon>
        <taxon>Bacillaceae</taxon>
        <taxon>Priestia</taxon>
    </lineage>
</organism>
<keyword evidence="2" id="KW-0472">Membrane</keyword>
<protein>
    <submittedName>
        <fullName evidence="3">Membrane protein</fullName>
    </submittedName>
</protein>
<evidence type="ECO:0000313" key="4">
    <source>
        <dbReference type="Proteomes" id="UP000543174"/>
    </source>
</evidence>
<dbReference type="Proteomes" id="UP000543174">
    <property type="component" value="Unassembled WGS sequence"/>
</dbReference>
<dbReference type="EMBL" id="JACJHT010000001">
    <property type="protein sequence ID" value="MBA9038432.1"/>
    <property type="molecule type" value="Genomic_DNA"/>
</dbReference>
<gene>
    <name evidence="3" type="ORF">HNP21_001521</name>
</gene>
<dbReference type="PANTHER" id="PTHR38434">
    <property type="entry name" value="BLL2549 PROTEIN"/>
    <property type="match status" value="1"/>
</dbReference>
<keyword evidence="2" id="KW-0812">Transmembrane</keyword>
<evidence type="ECO:0000256" key="1">
    <source>
        <dbReference type="SAM" id="MobiDB-lite"/>
    </source>
</evidence>
<dbReference type="RefSeq" id="WP_182527467.1">
    <property type="nucleotide sequence ID" value="NZ_JACJHT010000001.1"/>
</dbReference>
<sequence>MEKERIEELERKISSLEEDVARLKSLVYKTNSPRSKTVHAPPKQCEETTKRPAQTAAKSSQAIEEPVDWEKVLFQTWLPRIFIFVFIIGVLWGFKAASDYGLMNEKAKVVLGFVVSIGFAVTGRFQIKKGRLVLGRVLVGGAIPILMLTTFAMHSLYHLAGPTLAFILNASWIILGIIATVFYRSQALGIISAVGGVLVPFLIESNSPNALVFIGYETLLYIAFLYVAIKQKYSILYVLSAVLLNLTLLIYYSFVGDNGVKELLGMAILIQHLCLISSFFLSQSVLQVYAFTLLSSLAVTYGWLLAVFDDGTTTMVLLALVIIYAVGVYAVRSSKEKFEFFITYLIVAVAFFIHQLVDLRKGVILYVIQGLAVYYIAMTYKNLLHQLFSYTIYILSATYILVTPIEQVLSLPTLNWLVVLASILVFIWISIQKTEQDEHDTFKIGGSIVFSILSLIFATEVTASGTNHLSANPQTLIMTAVWLGLSIAAFVIGSLKTFKTATYIGVGILFLTLFKLVLYDLPFIPMAIRALLFIVLGAIGLIISRLFYKKK</sequence>
<feature type="transmembrane region" description="Helical" evidence="2">
    <location>
        <begin position="137"/>
        <end position="157"/>
    </location>
</feature>
<evidence type="ECO:0000256" key="2">
    <source>
        <dbReference type="SAM" id="Phobius"/>
    </source>
</evidence>
<feature type="transmembrane region" description="Helical" evidence="2">
    <location>
        <begin position="187"/>
        <end position="203"/>
    </location>
</feature>
<feature type="transmembrane region" description="Helical" evidence="2">
    <location>
        <begin position="163"/>
        <end position="182"/>
    </location>
</feature>
<feature type="transmembrane region" description="Helical" evidence="2">
    <location>
        <begin position="387"/>
        <end position="405"/>
    </location>
</feature>
<feature type="transmembrane region" description="Helical" evidence="2">
    <location>
        <begin position="260"/>
        <end position="281"/>
    </location>
</feature>
<feature type="transmembrane region" description="Helical" evidence="2">
    <location>
        <begin position="475"/>
        <end position="495"/>
    </location>
</feature>
<comment type="caution">
    <text evidence="3">The sequence shown here is derived from an EMBL/GenBank/DDBJ whole genome shotgun (WGS) entry which is preliminary data.</text>
</comment>
<feature type="transmembrane region" description="Helical" evidence="2">
    <location>
        <begin position="209"/>
        <end position="228"/>
    </location>
</feature>
<feature type="transmembrane region" description="Helical" evidence="2">
    <location>
        <begin position="502"/>
        <end position="521"/>
    </location>
</feature>
<dbReference type="Pfam" id="PF10101">
    <property type="entry name" value="DUF2339"/>
    <property type="match status" value="1"/>
</dbReference>
<accession>A0A7W3RE49</accession>
<feature type="transmembrane region" description="Helical" evidence="2">
    <location>
        <begin position="527"/>
        <end position="548"/>
    </location>
</feature>
<name>A0A7W3RE49_PRIAR</name>
<dbReference type="PANTHER" id="PTHR38434:SF1">
    <property type="entry name" value="BLL2549 PROTEIN"/>
    <property type="match status" value="1"/>
</dbReference>
<feature type="transmembrane region" description="Helical" evidence="2">
    <location>
        <begin position="288"/>
        <end position="308"/>
    </location>
</feature>
<keyword evidence="4" id="KW-1185">Reference proteome</keyword>
<feature type="transmembrane region" description="Helical" evidence="2">
    <location>
        <begin position="235"/>
        <end position="254"/>
    </location>
</feature>
<feature type="transmembrane region" description="Helical" evidence="2">
    <location>
        <begin position="363"/>
        <end position="380"/>
    </location>
</feature>
<reference evidence="3" key="1">
    <citation type="submission" date="2020-08" db="EMBL/GenBank/DDBJ databases">
        <title>Functional genomics of gut bacteria from endangered species of beetles.</title>
        <authorList>
            <person name="Carlos-Shanley C."/>
        </authorList>
    </citation>
    <scope>NUCLEOTIDE SEQUENCE [LARGE SCALE GENOMIC DNA]</scope>
    <source>
        <strain evidence="3">S00060</strain>
    </source>
</reference>
<evidence type="ECO:0000313" key="3">
    <source>
        <dbReference type="EMBL" id="MBA9038432.1"/>
    </source>
</evidence>